<dbReference type="GO" id="GO:0010591">
    <property type="term" value="P:regulation of lamellipodium assembly"/>
    <property type="evidence" value="ECO:0007669"/>
    <property type="project" value="TreeGrafter"/>
</dbReference>
<organism evidence="13 14">
    <name type="scientific">Fukomys damarensis</name>
    <name type="common">Damaraland mole rat</name>
    <name type="synonym">Cryptomys damarensis</name>
    <dbReference type="NCBI Taxonomy" id="885580"/>
    <lineage>
        <taxon>Eukaryota</taxon>
        <taxon>Metazoa</taxon>
        <taxon>Chordata</taxon>
        <taxon>Craniata</taxon>
        <taxon>Vertebrata</taxon>
        <taxon>Euteleostomi</taxon>
        <taxon>Mammalia</taxon>
        <taxon>Eutheria</taxon>
        <taxon>Euarchontoglires</taxon>
        <taxon>Glires</taxon>
        <taxon>Rodentia</taxon>
        <taxon>Hystricomorpha</taxon>
        <taxon>Bathyergidae</taxon>
        <taxon>Fukomys</taxon>
    </lineage>
</organism>
<dbReference type="GO" id="GO:0003785">
    <property type="term" value="F:actin monomer binding"/>
    <property type="evidence" value="ECO:0007669"/>
    <property type="project" value="TreeGrafter"/>
</dbReference>
<protein>
    <recommendedName>
        <fullName evidence="9">Twinfilin-1</fullName>
    </recommendedName>
</protein>
<dbReference type="STRING" id="885580.ENSFDAP00000004435"/>
<dbReference type="Proteomes" id="UP000028990">
    <property type="component" value="Unassembled WGS sequence"/>
</dbReference>
<keyword evidence="4" id="KW-0677">Repeat</keyword>
<feature type="compositionally biased region" description="Acidic residues" evidence="11">
    <location>
        <begin position="271"/>
        <end position="283"/>
    </location>
</feature>
<proteinExistence type="inferred from homology"/>
<dbReference type="Gene3D" id="3.50.50.60">
    <property type="entry name" value="FAD/NAD(P)-binding domain"/>
    <property type="match status" value="1"/>
</dbReference>
<dbReference type="Pfam" id="PF22603">
    <property type="entry name" value="RAE1_2_domI_C"/>
    <property type="match status" value="1"/>
</dbReference>
<evidence type="ECO:0000256" key="6">
    <source>
        <dbReference type="ARBA" id="ARBA00023203"/>
    </source>
</evidence>
<comment type="function">
    <text evidence="8">Actin-binding protein involved in motile and morphological processes. Inhibits actin polymerization, likely by sequestering G-actin. By capping the barbed ends of filaments, it also regulates motility. Seems to play an important role in clathrin-mediated endocytosis and distribution of endocytic organelles.</text>
</comment>
<keyword evidence="5" id="KW-0007">Acetylation</keyword>
<evidence type="ECO:0000256" key="10">
    <source>
        <dbReference type="ARBA" id="ARBA00046772"/>
    </source>
</evidence>
<evidence type="ECO:0000256" key="9">
    <source>
        <dbReference type="ARBA" id="ARBA00040325"/>
    </source>
</evidence>
<feature type="region of interest" description="Disordered" evidence="11">
    <location>
        <begin position="259"/>
        <end position="310"/>
    </location>
</feature>
<dbReference type="GO" id="GO:0010976">
    <property type="term" value="P:positive regulation of neuron projection development"/>
    <property type="evidence" value="ECO:0007669"/>
    <property type="project" value="TreeGrafter"/>
</dbReference>
<dbReference type="InterPro" id="IPR036188">
    <property type="entry name" value="FAD/NAD-bd_sf"/>
</dbReference>
<keyword evidence="13" id="KW-0808">Transferase</keyword>
<keyword evidence="14" id="KW-1185">Reference proteome</keyword>
<dbReference type="SUPFAM" id="SSF55753">
    <property type="entry name" value="Actin depolymerizing proteins"/>
    <property type="match status" value="1"/>
</dbReference>
<dbReference type="FunFam" id="3.40.20.10:FF:000012">
    <property type="entry name" value="Twinfilin-1 isoform 1"/>
    <property type="match status" value="1"/>
</dbReference>
<dbReference type="PANTHER" id="PTHR13759:SF8">
    <property type="entry name" value="TWINFILIN-1"/>
    <property type="match status" value="1"/>
</dbReference>
<dbReference type="eggNOG" id="KOG4405">
    <property type="taxonomic scope" value="Eukaryota"/>
</dbReference>
<dbReference type="InterPro" id="IPR028458">
    <property type="entry name" value="Twinfilin"/>
</dbReference>
<dbReference type="GO" id="GO:0051015">
    <property type="term" value="F:actin filament binding"/>
    <property type="evidence" value="ECO:0007669"/>
    <property type="project" value="TreeGrafter"/>
</dbReference>
<dbReference type="PROSITE" id="PS51263">
    <property type="entry name" value="ADF_H"/>
    <property type="match status" value="1"/>
</dbReference>
<sequence length="310" mass="34672">MTRGRGAATTSWSRRPGLLAAQRQSQSPRPEPAAAAIAMSHQTSIQASKDVQVIFATARNGKYRLLKISIENEPLVVGSCSQPSGSWDKDYDSFVLPLLEDKQPCYILFRLDSQNAQGYEWIFIGWFPEHSHGHQKMLYAATRATLKKEFGGGHVKDEVFDLVHLTCTSFKTAKEDLEPVVQKLFIPYTEMEIENEDVEKPRILWALYFNMRDSSEVSRNCYNDLPPNVYVCSGPDCDLGNDNAVKQAETLFQQIFPTEDFCPTPPNPEDIVLDENSLQEEGAESSTIAEANSESPKESTSLGNPEEPSE</sequence>
<reference evidence="13 14" key="1">
    <citation type="submission" date="2013-11" db="EMBL/GenBank/DDBJ databases">
        <title>The Damaraland mole rat (Fukomys damarensis) genome and evolution of African mole rats.</title>
        <authorList>
            <person name="Gladyshev V.N."/>
            <person name="Fang X."/>
        </authorList>
    </citation>
    <scope>NUCLEOTIDE SEQUENCE [LARGE SCALE GENOMIC DNA]</scope>
    <source>
        <tissue evidence="13">Liver</tissue>
    </source>
</reference>
<dbReference type="EMBL" id="KN124898">
    <property type="protein sequence ID" value="KFO19777.1"/>
    <property type="molecule type" value="Genomic_DNA"/>
</dbReference>
<dbReference type="SMART" id="SM00102">
    <property type="entry name" value="ADF"/>
    <property type="match status" value="1"/>
</dbReference>
<dbReference type="GO" id="GO:0016740">
    <property type="term" value="F:transferase activity"/>
    <property type="evidence" value="ECO:0007669"/>
    <property type="project" value="UniProtKB-KW"/>
</dbReference>
<dbReference type="Pfam" id="PF00241">
    <property type="entry name" value="Cofilin_ADF"/>
    <property type="match status" value="1"/>
</dbReference>
<dbReference type="GO" id="GO:0005884">
    <property type="term" value="C:actin filament"/>
    <property type="evidence" value="ECO:0007669"/>
    <property type="project" value="TreeGrafter"/>
</dbReference>
<evidence type="ECO:0000256" key="7">
    <source>
        <dbReference type="ARBA" id="ARBA00023212"/>
    </source>
</evidence>
<dbReference type="AlphaFoldDB" id="A0A091CP19"/>
<keyword evidence="3" id="KW-0963">Cytoplasm</keyword>
<evidence type="ECO:0000256" key="3">
    <source>
        <dbReference type="ARBA" id="ARBA00022490"/>
    </source>
</evidence>
<keyword evidence="6" id="KW-0009">Actin-binding</keyword>
<comment type="subunit">
    <text evidence="10">Interacts with G-actin; ADP-actin form and capping protein (CP). May also be able to interact with TWF2 and phosphoinositides, PI(4,5)P2. When bound to PI(4,5)P2, it is down-regulated. Interacts with ACTG1.</text>
</comment>
<dbReference type="GO" id="GO:0051016">
    <property type="term" value="P:barbed-end actin filament capping"/>
    <property type="evidence" value="ECO:0007669"/>
    <property type="project" value="TreeGrafter"/>
</dbReference>
<evidence type="ECO:0000256" key="11">
    <source>
        <dbReference type="SAM" id="MobiDB-lite"/>
    </source>
</evidence>
<evidence type="ECO:0000256" key="5">
    <source>
        <dbReference type="ARBA" id="ARBA00022990"/>
    </source>
</evidence>
<dbReference type="InterPro" id="IPR002108">
    <property type="entry name" value="ADF-H"/>
</dbReference>
<feature type="region of interest" description="Disordered" evidence="11">
    <location>
        <begin position="1"/>
        <end position="31"/>
    </location>
</feature>
<evidence type="ECO:0000313" key="13">
    <source>
        <dbReference type="EMBL" id="KFO19777.1"/>
    </source>
</evidence>
<evidence type="ECO:0000256" key="4">
    <source>
        <dbReference type="ARBA" id="ARBA00022737"/>
    </source>
</evidence>
<name>A0A091CP19_FUKDA</name>
<dbReference type="CDD" id="cd11285">
    <property type="entry name" value="ADF_Twf-N_like"/>
    <property type="match status" value="1"/>
</dbReference>
<accession>A0A091CP19</accession>
<dbReference type="GO" id="GO:0030042">
    <property type="term" value="P:actin filament depolymerization"/>
    <property type="evidence" value="ECO:0007669"/>
    <property type="project" value="TreeGrafter"/>
</dbReference>
<dbReference type="PANTHER" id="PTHR13759">
    <property type="entry name" value="TWINFILIN"/>
    <property type="match status" value="1"/>
</dbReference>
<feature type="domain" description="ADF-H" evidence="12">
    <location>
        <begin position="36"/>
        <end position="175"/>
    </location>
</feature>
<gene>
    <name evidence="13" type="ORF">H920_18846</name>
</gene>
<dbReference type="SUPFAM" id="SSF54373">
    <property type="entry name" value="FAD-linked reductases, C-terminal domain"/>
    <property type="match status" value="1"/>
</dbReference>
<evidence type="ECO:0000256" key="2">
    <source>
        <dbReference type="ARBA" id="ARBA00009557"/>
    </source>
</evidence>
<evidence type="ECO:0000256" key="8">
    <source>
        <dbReference type="ARBA" id="ARBA00037775"/>
    </source>
</evidence>
<evidence type="ECO:0000313" key="14">
    <source>
        <dbReference type="Proteomes" id="UP000028990"/>
    </source>
</evidence>
<dbReference type="InterPro" id="IPR054420">
    <property type="entry name" value="RAE1_2_domI_C"/>
</dbReference>
<feature type="compositionally biased region" description="Polar residues" evidence="11">
    <location>
        <begin position="284"/>
        <end position="303"/>
    </location>
</feature>
<evidence type="ECO:0000259" key="12">
    <source>
        <dbReference type="PROSITE" id="PS51263"/>
    </source>
</evidence>
<comment type="subcellular location">
    <subcellularLocation>
        <location evidence="1">Cytoplasm</location>
        <location evidence="1">Cytoskeleton</location>
    </subcellularLocation>
</comment>
<comment type="similarity">
    <text evidence="2">Belongs to the actin-binding proteins ADF family. Twinfilin subfamily.</text>
</comment>
<keyword evidence="7" id="KW-0206">Cytoskeleton</keyword>
<dbReference type="Gene3D" id="3.40.20.10">
    <property type="entry name" value="Severin"/>
    <property type="match status" value="1"/>
</dbReference>
<evidence type="ECO:0000256" key="1">
    <source>
        <dbReference type="ARBA" id="ARBA00004245"/>
    </source>
</evidence>
<dbReference type="InterPro" id="IPR029006">
    <property type="entry name" value="ADF-H/Gelsolin-like_dom_sf"/>
</dbReference>
<dbReference type="GO" id="GO:0030016">
    <property type="term" value="C:myofibril"/>
    <property type="evidence" value="ECO:0007669"/>
    <property type="project" value="TreeGrafter"/>
</dbReference>